<organism evidence="5 7">
    <name type="scientific">Trichinella nelsoni</name>
    <dbReference type="NCBI Taxonomy" id="6336"/>
    <lineage>
        <taxon>Eukaryota</taxon>
        <taxon>Metazoa</taxon>
        <taxon>Ecdysozoa</taxon>
        <taxon>Nematoda</taxon>
        <taxon>Enoplea</taxon>
        <taxon>Dorylaimia</taxon>
        <taxon>Trichinellida</taxon>
        <taxon>Trichinellidae</taxon>
        <taxon>Trichinella</taxon>
    </lineage>
</organism>
<dbReference type="InterPro" id="IPR004087">
    <property type="entry name" value="KH_dom"/>
</dbReference>
<keyword evidence="7" id="KW-1185">Reference proteome</keyword>
<evidence type="ECO:0000256" key="2">
    <source>
        <dbReference type="PROSITE-ProRule" id="PRU00117"/>
    </source>
</evidence>
<dbReference type="Proteomes" id="UP000054630">
    <property type="component" value="Unassembled WGS sequence"/>
</dbReference>
<evidence type="ECO:0000313" key="5">
    <source>
        <dbReference type="EMBL" id="KRX14423.1"/>
    </source>
</evidence>
<evidence type="ECO:0000313" key="7">
    <source>
        <dbReference type="Proteomes" id="UP000054630"/>
    </source>
</evidence>
<evidence type="ECO:0000259" key="4">
    <source>
        <dbReference type="SMART" id="SM00322"/>
    </source>
</evidence>
<accession>A0A0V0RJ43</accession>
<dbReference type="Gene3D" id="3.30.1370.10">
    <property type="entry name" value="K Homology domain, type 1"/>
    <property type="match status" value="1"/>
</dbReference>
<dbReference type="OrthoDB" id="6777263at2759"/>
<dbReference type="SUPFAM" id="SSF54791">
    <property type="entry name" value="Eukaryotic type KH-domain (KH-domain type I)"/>
    <property type="match status" value="1"/>
</dbReference>
<dbReference type="PANTHER" id="PTHR11208">
    <property type="entry name" value="RNA-BINDING PROTEIN RELATED"/>
    <property type="match status" value="1"/>
</dbReference>
<dbReference type="GO" id="GO:0003723">
    <property type="term" value="F:RNA binding"/>
    <property type="evidence" value="ECO:0007669"/>
    <property type="project" value="UniProtKB-UniRule"/>
</dbReference>
<feature type="compositionally biased region" description="Polar residues" evidence="3">
    <location>
        <begin position="182"/>
        <end position="199"/>
    </location>
</feature>
<reference evidence="5 7" key="1">
    <citation type="submission" date="2015-01" db="EMBL/GenBank/DDBJ databases">
        <title>Evolution of Trichinella species and genotypes.</title>
        <authorList>
            <person name="Korhonen P.K."/>
            <person name="Edoardo P."/>
            <person name="Giuseppe L.R."/>
            <person name="Gasser R.B."/>
        </authorList>
    </citation>
    <scope>NUCLEOTIDE SEQUENCE [LARGE SCALE GENOMIC DNA]</scope>
    <source>
        <strain evidence="5">ISS37</strain>
    </source>
</reference>
<protein>
    <submittedName>
        <fullName evidence="5">Protein quaking-A</fullName>
    </submittedName>
</protein>
<dbReference type="InterPro" id="IPR055256">
    <property type="entry name" value="KH_1_KHDC4/BBP-like"/>
</dbReference>
<comment type="caution">
    <text evidence="5">The sequence shown here is derived from an EMBL/GenBank/DDBJ whole genome shotgun (WGS) entry which is preliminary data.</text>
</comment>
<feature type="domain" description="K Homology" evidence="4">
    <location>
        <begin position="62"/>
        <end position="141"/>
    </location>
</feature>
<sequence length="207" mass="23911">MNSQRNSYEEVFKRNERLLEVLQSQESAASKKVILQHYINNAFMLPMFADIPTPPPPTGEMEDKCFLMFIPTRGYPFDVFRRIIGPRGSTVKSIQRTTGCKVVLHRENPHLVRVHFSTTDYENIAAWRIEEAKKRVMALIEIPPDGQDTIKKLQLAELAVRNGTFSNRLPPPNMRRNNSRFVGNTSQAGQNHNQVPTSNMRRRSFHY</sequence>
<dbReference type="SMART" id="SM00322">
    <property type="entry name" value="KH"/>
    <property type="match status" value="1"/>
</dbReference>
<name>A0A0V0RJ43_9BILA</name>
<keyword evidence="1 2" id="KW-0694">RNA-binding</keyword>
<dbReference type="InterPro" id="IPR045071">
    <property type="entry name" value="BBP-like"/>
</dbReference>
<dbReference type="PROSITE" id="PS50084">
    <property type="entry name" value="KH_TYPE_1"/>
    <property type="match status" value="1"/>
</dbReference>
<dbReference type="AlphaFoldDB" id="A0A0V0RJ43"/>
<dbReference type="STRING" id="6336.A0A0V0RJ43"/>
<proteinExistence type="predicted"/>
<feature type="region of interest" description="Disordered" evidence="3">
    <location>
        <begin position="182"/>
        <end position="207"/>
    </location>
</feature>
<dbReference type="Pfam" id="PF22675">
    <property type="entry name" value="KH-I_KHDC4-BBP"/>
    <property type="match status" value="1"/>
</dbReference>
<dbReference type="EMBL" id="JYDL01000160">
    <property type="protein sequence ID" value="KRX14423.1"/>
    <property type="molecule type" value="Genomic_DNA"/>
</dbReference>
<dbReference type="EMBL" id="JYDL01000146">
    <property type="protein sequence ID" value="KRX14908.1"/>
    <property type="molecule type" value="Genomic_DNA"/>
</dbReference>
<evidence type="ECO:0000313" key="6">
    <source>
        <dbReference type="EMBL" id="KRX14908.1"/>
    </source>
</evidence>
<evidence type="ECO:0000256" key="1">
    <source>
        <dbReference type="ARBA" id="ARBA00022884"/>
    </source>
</evidence>
<gene>
    <name evidence="5" type="primary">qki-a</name>
    <name evidence="5" type="ORF">T07_1566</name>
    <name evidence="6" type="ORF">T07_8072</name>
</gene>
<evidence type="ECO:0000256" key="3">
    <source>
        <dbReference type="SAM" id="MobiDB-lite"/>
    </source>
</evidence>
<dbReference type="InterPro" id="IPR036612">
    <property type="entry name" value="KH_dom_type_1_sf"/>
</dbReference>